<protein>
    <submittedName>
        <fullName evidence="1">NinG protein</fullName>
    </submittedName>
</protein>
<accession>A0A8S5U954</accession>
<dbReference type="EMBL" id="BK016042">
    <property type="protein sequence ID" value="DAF91007.1"/>
    <property type="molecule type" value="Genomic_DNA"/>
</dbReference>
<evidence type="ECO:0000313" key="1">
    <source>
        <dbReference type="EMBL" id="DAF91007.1"/>
    </source>
</evidence>
<dbReference type="Gene3D" id="3.30.40.190">
    <property type="match status" value="1"/>
</dbReference>
<organism evidence="1">
    <name type="scientific">Siphoviridae sp. ctYM922</name>
    <dbReference type="NCBI Taxonomy" id="2825547"/>
    <lineage>
        <taxon>Viruses</taxon>
        <taxon>Duplodnaviria</taxon>
        <taxon>Heunggongvirae</taxon>
        <taxon>Uroviricota</taxon>
        <taxon>Caudoviricetes</taxon>
    </lineage>
</organism>
<reference evidence="1" key="1">
    <citation type="journal article" date="2021" name="Proc. Natl. Acad. Sci. U.S.A.">
        <title>A Catalog of Tens of Thousands of Viruses from Human Metagenomes Reveals Hidden Associations with Chronic Diseases.</title>
        <authorList>
            <person name="Tisza M.J."/>
            <person name="Buck C.B."/>
        </authorList>
    </citation>
    <scope>NUCLEOTIDE SEQUENCE</scope>
    <source>
        <strain evidence="1">CtYM922</strain>
    </source>
</reference>
<name>A0A8S5U954_9CAUD</name>
<sequence>MKKLCSKCGEFHDINYKCNKRIYMKKEEDKLRNTSRWNKKSKQIKEDAQYICEVCRDLGIHLDRYSKRYVEVHHINKLREDPDNLLNDDLLICLCKKHHLEADTGKLSKEYLISLVKKRL</sequence>
<proteinExistence type="predicted"/>